<dbReference type="GO" id="GO:0005384">
    <property type="term" value="F:manganese ion transmembrane transporter activity"/>
    <property type="evidence" value="ECO:0007669"/>
    <property type="project" value="UniProtKB-UniRule"/>
</dbReference>
<dbReference type="InterPro" id="IPR003810">
    <property type="entry name" value="Mntp/YtaF"/>
</dbReference>
<keyword evidence="4 8" id="KW-1133">Transmembrane helix</keyword>
<dbReference type="InterPro" id="IPR022929">
    <property type="entry name" value="Put_MntP"/>
</dbReference>
<comment type="function">
    <text evidence="8">Probably functions as a manganese efflux pump.</text>
</comment>
<keyword evidence="3 8" id="KW-0812">Transmembrane</keyword>
<keyword evidence="6 8" id="KW-0472">Membrane</keyword>
<dbReference type="PANTHER" id="PTHR35529:SF1">
    <property type="entry name" value="MANGANESE EFFLUX PUMP MNTP-RELATED"/>
    <property type="match status" value="1"/>
</dbReference>
<dbReference type="OrthoDB" id="1679700at2"/>
<dbReference type="EMBL" id="QBKR01000005">
    <property type="protein sequence ID" value="PTX62502.1"/>
    <property type="molecule type" value="Genomic_DNA"/>
</dbReference>
<evidence type="ECO:0000256" key="4">
    <source>
        <dbReference type="ARBA" id="ARBA00022989"/>
    </source>
</evidence>
<dbReference type="HAMAP" id="MF_01521">
    <property type="entry name" value="MntP_pump"/>
    <property type="match status" value="1"/>
</dbReference>
<evidence type="ECO:0000256" key="1">
    <source>
        <dbReference type="ARBA" id="ARBA00022448"/>
    </source>
</evidence>
<keyword evidence="7 8" id="KW-0464">Manganese</keyword>
<keyword evidence="10" id="KW-1185">Reference proteome</keyword>
<comment type="similarity">
    <text evidence="8">Belongs to the MntP (TC 9.B.29) family.</text>
</comment>
<keyword evidence="2 8" id="KW-1003">Cell membrane</keyword>
<proteinExistence type="inferred from homology"/>
<feature type="transmembrane region" description="Helical" evidence="8">
    <location>
        <begin position="12"/>
        <end position="33"/>
    </location>
</feature>
<evidence type="ECO:0000313" key="9">
    <source>
        <dbReference type="EMBL" id="PTX62502.1"/>
    </source>
</evidence>
<protein>
    <recommendedName>
        <fullName evidence="8">Putative manganese efflux pump MntP</fullName>
    </recommendedName>
</protein>
<keyword evidence="5 8" id="KW-0406">Ion transport</keyword>
<evidence type="ECO:0000256" key="3">
    <source>
        <dbReference type="ARBA" id="ARBA00022692"/>
    </source>
</evidence>
<gene>
    <name evidence="8" type="primary">mntP</name>
    <name evidence="9" type="ORF">C8P63_10597</name>
</gene>
<sequence>MELSLPQWGQLFTLLMIAVALGTDAFSLGIGIGMRGVLVREALKISGMIGFFHVMLPLLGITVGRYLGSLVENIAVITGGGLLCFLGLNMIYQAFRSGKEVRVFHTATPLGIVVFSLGVSLDSLSAGLSLGLFEADAILAVLLFGTVGGLMACTGLLLGRNVGSWIGDYGEAVGGIILISLGLRFLL</sequence>
<dbReference type="GO" id="GO:0005886">
    <property type="term" value="C:plasma membrane"/>
    <property type="evidence" value="ECO:0007669"/>
    <property type="project" value="UniProtKB-SubCell"/>
</dbReference>
<dbReference type="AlphaFoldDB" id="A0A2T6C2F3"/>
<feature type="transmembrane region" description="Helical" evidence="8">
    <location>
        <begin position="137"/>
        <end position="157"/>
    </location>
</feature>
<dbReference type="RefSeq" id="WP_108022305.1">
    <property type="nucleotide sequence ID" value="NZ_QBKR01000005.1"/>
</dbReference>
<feature type="transmembrane region" description="Helical" evidence="8">
    <location>
        <begin position="107"/>
        <end position="131"/>
    </location>
</feature>
<evidence type="ECO:0000256" key="8">
    <source>
        <dbReference type="HAMAP-Rule" id="MF_01521"/>
    </source>
</evidence>
<evidence type="ECO:0000256" key="7">
    <source>
        <dbReference type="ARBA" id="ARBA00023211"/>
    </source>
</evidence>
<reference evidence="9 10" key="1">
    <citation type="submission" date="2018-04" db="EMBL/GenBank/DDBJ databases">
        <title>Genomic Encyclopedia of Archaeal and Bacterial Type Strains, Phase II (KMG-II): from individual species to whole genera.</title>
        <authorList>
            <person name="Goeker M."/>
        </authorList>
    </citation>
    <scope>NUCLEOTIDE SEQUENCE [LARGE SCALE GENOMIC DNA]</scope>
    <source>
        <strain evidence="9 10">DSM 45787</strain>
    </source>
</reference>
<feature type="transmembrane region" description="Helical" evidence="8">
    <location>
        <begin position="45"/>
        <end position="68"/>
    </location>
</feature>
<evidence type="ECO:0000256" key="5">
    <source>
        <dbReference type="ARBA" id="ARBA00023065"/>
    </source>
</evidence>
<keyword evidence="1 8" id="KW-0813">Transport</keyword>
<comment type="subcellular location">
    <subcellularLocation>
        <location evidence="8">Cell membrane</location>
        <topology evidence="8">Multi-pass membrane protein</topology>
    </subcellularLocation>
</comment>
<evidence type="ECO:0000313" key="10">
    <source>
        <dbReference type="Proteomes" id="UP000244240"/>
    </source>
</evidence>
<evidence type="ECO:0000256" key="2">
    <source>
        <dbReference type="ARBA" id="ARBA00022475"/>
    </source>
</evidence>
<feature type="transmembrane region" description="Helical" evidence="8">
    <location>
        <begin position="74"/>
        <end position="95"/>
    </location>
</feature>
<dbReference type="Proteomes" id="UP000244240">
    <property type="component" value="Unassembled WGS sequence"/>
</dbReference>
<accession>A0A2T6C2F3</accession>
<dbReference type="Pfam" id="PF02659">
    <property type="entry name" value="Mntp"/>
    <property type="match status" value="1"/>
</dbReference>
<name>A0A2T6C2F3_9BACL</name>
<evidence type="ECO:0000256" key="6">
    <source>
        <dbReference type="ARBA" id="ARBA00023136"/>
    </source>
</evidence>
<dbReference type="PANTHER" id="PTHR35529">
    <property type="entry name" value="MANGANESE EFFLUX PUMP MNTP-RELATED"/>
    <property type="match status" value="1"/>
</dbReference>
<comment type="caution">
    <text evidence="9">The sequence shown here is derived from an EMBL/GenBank/DDBJ whole genome shotgun (WGS) entry which is preliminary data.</text>
</comment>
<organism evidence="9 10">
    <name type="scientific">Melghirimyces profundicolus</name>
    <dbReference type="NCBI Taxonomy" id="1242148"/>
    <lineage>
        <taxon>Bacteria</taxon>
        <taxon>Bacillati</taxon>
        <taxon>Bacillota</taxon>
        <taxon>Bacilli</taxon>
        <taxon>Bacillales</taxon>
        <taxon>Thermoactinomycetaceae</taxon>
        <taxon>Melghirimyces</taxon>
    </lineage>
</organism>